<evidence type="ECO:0000313" key="3">
    <source>
        <dbReference type="Proteomes" id="UP001607125"/>
    </source>
</evidence>
<organism evidence="2 3">
    <name type="scientific">Vibrio barjaei</name>
    <dbReference type="NCBI Taxonomy" id="1676683"/>
    <lineage>
        <taxon>Bacteria</taxon>
        <taxon>Pseudomonadati</taxon>
        <taxon>Pseudomonadota</taxon>
        <taxon>Gammaproteobacteria</taxon>
        <taxon>Vibrionales</taxon>
        <taxon>Vibrionaceae</taxon>
        <taxon>Vibrio</taxon>
    </lineage>
</organism>
<feature type="region of interest" description="Disordered" evidence="1">
    <location>
        <begin position="1"/>
        <end position="22"/>
    </location>
</feature>
<name>A0ABW7IBV1_9VIBR</name>
<evidence type="ECO:0000313" key="2">
    <source>
        <dbReference type="EMBL" id="MFH0259064.1"/>
    </source>
</evidence>
<dbReference type="RefSeq" id="WP_394628330.1">
    <property type="nucleotide sequence ID" value="NZ_JBIHSF010000004.1"/>
</dbReference>
<reference evidence="2 3" key="1">
    <citation type="submission" date="2024-10" db="EMBL/GenBank/DDBJ databases">
        <authorList>
            <person name="Yibar A."/>
            <person name="Saticioglu I.B."/>
            <person name="Duman M."/>
            <person name="Ajmi N."/>
            <person name="Gurler F."/>
            <person name="Ay H."/>
            <person name="Onuk E."/>
            <person name="Guler S."/>
            <person name="Romalde J.L."/>
        </authorList>
    </citation>
    <scope>NUCLEOTIDE SEQUENCE [LARGE SCALE GENOMIC DNA]</scope>
    <source>
        <strain evidence="2 3">1-TCBS-B</strain>
    </source>
</reference>
<keyword evidence="3" id="KW-1185">Reference proteome</keyword>
<dbReference type="EMBL" id="JBIHSF010000004">
    <property type="protein sequence ID" value="MFH0259064.1"/>
    <property type="molecule type" value="Genomic_DNA"/>
</dbReference>
<gene>
    <name evidence="2" type="ORF">ACGRH2_01195</name>
</gene>
<evidence type="ECO:0000256" key="1">
    <source>
        <dbReference type="SAM" id="MobiDB-lite"/>
    </source>
</evidence>
<accession>A0ABW7IBV1</accession>
<sequence length="48" mass="5938">MNNRNQDRFERNNRKSVGRLTDDNNERKRFETEVYGHWDYDSDYIIAV</sequence>
<dbReference type="Proteomes" id="UP001607125">
    <property type="component" value="Unassembled WGS sequence"/>
</dbReference>
<protein>
    <submittedName>
        <fullName evidence="2">Uncharacterized protein</fullName>
    </submittedName>
</protein>
<feature type="compositionally biased region" description="Basic and acidic residues" evidence="1">
    <location>
        <begin position="1"/>
        <end position="13"/>
    </location>
</feature>
<proteinExistence type="predicted"/>
<comment type="caution">
    <text evidence="2">The sequence shown here is derived from an EMBL/GenBank/DDBJ whole genome shotgun (WGS) entry which is preliminary data.</text>
</comment>